<accession>A0A7H1B3D6</accession>
<feature type="transmembrane region" description="Helical" evidence="1">
    <location>
        <begin position="72"/>
        <end position="92"/>
    </location>
</feature>
<evidence type="ECO:0000256" key="1">
    <source>
        <dbReference type="SAM" id="Phobius"/>
    </source>
</evidence>
<keyword evidence="1" id="KW-1133">Transmembrane helix</keyword>
<evidence type="ECO:0008006" key="4">
    <source>
        <dbReference type="Google" id="ProtNLM"/>
    </source>
</evidence>
<feature type="transmembrane region" description="Helical" evidence="1">
    <location>
        <begin position="40"/>
        <end position="60"/>
    </location>
</feature>
<dbReference type="RefSeq" id="WP_188335995.1">
    <property type="nucleotide sequence ID" value="NZ_CP061281.1"/>
</dbReference>
<name>A0A7H1B3D6_9ACTN</name>
<gene>
    <name evidence="2" type="ORF">IAG42_06125</name>
</gene>
<dbReference type="AlphaFoldDB" id="A0A7H1B3D6"/>
<dbReference type="KEGG" id="sxn:IAG42_06125"/>
<evidence type="ECO:0000313" key="3">
    <source>
        <dbReference type="Proteomes" id="UP000516428"/>
    </source>
</evidence>
<keyword evidence="3" id="KW-1185">Reference proteome</keyword>
<reference evidence="2 3" key="1">
    <citation type="submission" date="2020-09" db="EMBL/GenBank/DDBJ databases">
        <title>A novel species.</title>
        <authorList>
            <person name="Gao J."/>
        </authorList>
    </citation>
    <scope>NUCLEOTIDE SEQUENCE [LARGE SCALE GENOMIC DNA]</scope>
    <source>
        <strain evidence="2 3">CRXT-Y-14</strain>
    </source>
</reference>
<evidence type="ECO:0000313" key="2">
    <source>
        <dbReference type="EMBL" id="QNS03241.1"/>
    </source>
</evidence>
<organism evidence="2 3">
    <name type="scientific">Streptomyces xanthii</name>
    <dbReference type="NCBI Taxonomy" id="2768069"/>
    <lineage>
        <taxon>Bacteria</taxon>
        <taxon>Bacillati</taxon>
        <taxon>Actinomycetota</taxon>
        <taxon>Actinomycetes</taxon>
        <taxon>Kitasatosporales</taxon>
        <taxon>Streptomycetaceae</taxon>
        <taxon>Streptomyces</taxon>
    </lineage>
</organism>
<proteinExistence type="predicted"/>
<feature type="transmembrane region" description="Helical" evidence="1">
    <location>
        <begin position="9"/>
        <end position="28"/>
    </location>
</feature>
<protein>
    <recommendedName>
        <fullName evidence="4">Integral membrane protein</fullName>
    </recommendedName>
</protein>
<dbReference type="EMBL" id="CP061281">
    <property type="protein sequence ID" value="QNS03241.1"/>
    <property type="molecule type" value="Genomic_DNA"/>
</dbReference>
<feature type="transmembrane region" description="Helical" evidence="1">
    <location>
        <begin position="98"/>
        <end position="120"/>
    </location>
</feature>
<dbReference type="Proteomes" id="UP000516428">
    <property type="component" value="Chromosome"/>
</dbReference>
<sequence length="132" mass="13283">MTPQKIRPLLIADAAVTGANGLAYVAAATPLGDFLGLDPGLLLTLGAVLVVYALGVAALAARRRPPVAGTRAVVEINLAWTAASLVALAFWLEPSTAGAVWVVAQALAVGTLAVLQHLALRAATARSQPAAA</sequence>
<keyword evidence="1" id="KW-0812">Transmembrane</keyword>
<keyword evidence="1" id="KW-0472">Membrane</keyword>